<keyword evidence="5 11" id="KW-0808">Transferase</keyword>
<dbReference type="Pfam" id="PF08123">
    <property type="entry name" value="DOT1"/>
    <property type="match status" value="1"/>
</dbReference>
<dbReference type="GO" id="GO:0035097">
    <property type="term" value="C:histone methyltransferase complex"/>
    <property type="evidence" value="ECO:0007669"/>
    <property type="project" value="UniProtKB-ARBA"/>
</dbReference>
<dbReference type="EMBL" id="JAACXV010000410">
    <property type="protein sequence ID" value="KAF7277997.1"/>
    <property type="molecule type" value="Genomic_DNA"/>
</dbReference>
<dbReference type="GO" id="GO:0140956">
    <property type="term" value="F:histone H3K79 trimethyltransferase activity"/>
    <property type="evidence" value="ECO:0007669"/>
    <property type="project" value="UniProtKB-EC"/>
</dbReference>
<reference evidence="15" key="1">
    <citation type="submission" date="2020-08" db="EMBL/GenBank/DDBJ databases">
        <title>Genome sequencing and assembly of the red palm weevil Rhynchophorus ferrugineus.</title>
        <authorList>
            <person name="Dias G.B."/>
            <person name="Bergman C.M."/>
            <person name="Manee M."/>
        </authorList>
    </citation>
    <scope>NUCLEOTIDE SEQUENCE</scope>
    <source>
        <strain evidence="15">AA-2017</strain>
        <tissue evidence="15">Whole larva</tissue>
    </source>
</reference>
<keyword evidence="4 11" id="KW-0489">Methyltransferase</keyword>
<comment type="miscellaneous">
    <text evidence="11">In contrast to other lysine histone methyltransferases, it does not contain a SET domain, suggesting the existence of another mechanism for methylation of lysine residues of histones.</text>
</comment>
<keyword evidence="6 11" id="KW-0949">S-adenosyl-L-methionine</keyword>
<evidence type="ECO:0000313" key="15">
    <source>
        <dbReference type="EMBL" id="KAF7277997.1"/>
    </source>
</evidence>
<evidence type="ECO:0000313" key="16">
    <source>
        <dbReference type="Proteomes" id="UP000625711"/>
    </source>
</evidence>
<evidence type="ECO:0000259" key="14">
    <source>
        <dbReference type="PROSITE" id="PS51569"/>
    </source>
</evidence>
<evidence type="ECO:0000256" key="9">
    <source>
        <dbReference type="ARBA" id="ARBA00029821"/>
    </source>
</evidence>
<sequence>MELRLNSPVGNLPAVYYWPLCKKKGYDEAKEIIETIVWGCSDIPDLSVPLKKNILHDVDVTSYESMKALTKRYNKAINNVLLLEKGTQKFCDRLNRVASKELLRHIIQQTYSAAVTDAEELNKYQAFSPDVYGETSFDLITQMLDVIKPGKDDVFVDLGSGVGQVVLQLAGASPCKRCVGIERADVPAKYAKAMESKFKFWMQWYGKRYGYFELIKGDFFHDAFRDKFTEATVIFVNNFAFGPAVDHKLKERFAELKQGTKIVSSKSFCPLNFRISDRNLSDIGTIMIVSEIAPVKSSVSWTGKPVSYYLHVIDRTKLEKYFQAKKNGSLHSLFAEDAETSCDSFETDNSRENGDKYLNLNAPLKKRGRMLKPPNSSTNNGVEINGEGPAKSIIRPGKLVLAHSELETLETTKKDKKRKRPVNGRPRNPELDPEWFSSCTLRTYVMSKLGNGLNPEHTQYLDYKQIAREESLKRLMDTFKFQYIQTISEMSDPLYKIKLKKCIEEEFQRHKALQVQISELNDEIETIVIRMQNYIKRL</sequence>
<evidence type="ECO:0000256" key="5">
    <source>
        <dbReference type="ARBA" id="ARBA00022679"/>
    </source>
</evidence>
<dbReference type="GO" id="GO:0032259">
    <property type="term" value="P:methylation"/>
    <property type="evidence" value="ECO:0007669"/>
    <property type="project" value="UniProtKB-KW"/>
</dbReference>
<evidence type="ECO:0000256" key="13">
    <source>
        <dbReference type="SAM" id="MobiDB-lite"/>
    </source>
</evidence>
<evidence type="ECO:0000256" key="1">
    <source>
        <dbReference type="ARBA" id="ARBA00004123"/>
    </source>
</evidence>
<proteinExistence type="inferred from homology"/>
<dbReference type="PROSITE" id="PS51569">
    <property type="entry name" value="DOT1"/>
    <property type="match status" value="1"/>
</dbReference>
<evidence type="ECO:0000256" key="2">
    <source>
        <dbReference type="ARBA" id="ARBA00012190"/>
    </source>
</evidence>
<keyword evidence="7 11" id="KW-0156">Chromatin regulator</keyword>
<dbReference type="CDD" id="cd02440">
    <property type="entry name" value="AdoMet_MTases"/>
    <property type="match status" value="1"/>
</dbReference>
<dbReference type="GO" id="GO:0000077">
    <property type="term" value="P:DNA damage checkpoint signaling"/>
    <property type="evidence" value="ECO:0007669"/>
    <property type="project" value="TreeGrafter"/>
</dbReference>
<evidence type="ECO:0000256" key="10">
    <source>
        <dbReference type="ARBA" id="ARBA00047770"/>
    </source>
</evidence>
<evidence type="ECO:0000256" key="7">
    <source>
        <dbReference type="ARBA" id="ARBA00022853"/>
    </source>
</evidence>
<evidence type="ECO:0000256" key="4">
    <source>
        <dbReference type="ARBA" id="ARBA00022603"/>
    </source>
</evidence>
<name>A0A834IB96_RHYFE</name>
<feature type="region of interest" description="Disordered" evidence="13">
    <location>
        <begin position="405"/>
        <end position="431"/>
    </location>
</feature>
<evidence type="ECO:0000256" key="11">
    <source>
        <dbReference type="RuleBase" id="RU271113"/>
    </source>
</evidence>
<keyword evidence="8 11" id="KW-0539">Nucleus</keyword>
<evidence type="ECO:0000256" key="6">
    <source>
        <dbReference type="ARBA" id="ARBA00022691"/>
    </source>
</evidence>
<dbReference type="OrthoDB" id="443402at2759"/>
<comment type="similarity">
    <text evidence="11">Belongs to the class I-like SAM-binding methyltransferase superfamily. DOT1 family.</text>
</comment>
<protein>
    <recommendedName>
        <fullName evidence="3 11">Histone-lysine N-methyltransferase, H3 lysine-79 specific</fullName>
        <ecNumber evidence="2 11">2.1.1.360</ecNumber>
    </recommendedName>
    <alternativeName>
        <fullName evidence="9 11">Histone H3-K79 methyltransferase</fullName>
    </alternativeName>
</protein>
<dbReference type="PANTHER" id="PTHR21451:SF0">
    <property type="entry name" value="HISTONE-LYSINE N-METHYLTRANSFERASE, H3 LYSINE-79 SPECIFIC"/>
    <property type="match status" value="1"/>
</dbReference>
<keyword evidence="12" id="KW-0175">Coiled coil</keyword>
<dbReference type="SUPFAM" id="SSF53335">
    <property type="entry name" value="S-adenosyl-L-methionine-dependent methyltransferases"/>
    <property type="match status" value="1"/>
</dbReference>
<dbReference type="Gene3D" id="1.10.260.60">
    <property type="match status" value="1"/>
</dbReference>
<dbReference type="Proteomes" id="UP000625711">
    <property type="component" value="Unassembled WGS sequence"/>
</dbReference>
<feature type="domain" description="DOT1" evidence="14">
    <location>
        <begin position="12"/>
        <end position="326"/>
    </location>
</feature>
<evidence type="ECO:0000256" key="3">
    <source>
        <dbReference type="ARBA" id="ARBA00020987"/>
    </source>
</evidence>
<dbReference type="GO" id="GO:0006281">
    <property type="term" value="P:DNA repair"/>
    <property type="evidence" value="ECO:0007669"/>
    <property type="project" value="TreeGrafter"/>
</dbReference>
<dbReference type="PANTHER" id="PTHR21451">
    <property type="entry name" value="HISTONE H3 METHYLTRANSFERASE"/>
    <property type="match status" value="1"/>
</dbReference>
<accession>A0A834IB96</accession>
<dbReference type="FunFam" id="3.40.50.150:FF:000033">
    <property type="entry name" value="Histone-lysine N-methyltransferase, H3 lysine-79 specific"/>
    <property type="match status" value="1"/>
</dbReference>
<feature type="region of interest" description="Disordered" evidence="13">
    <location>
        <begin position="367"/>
        <end position="390"/>
    </location>
</feature>
<comment type="catalytic activity">
    <reaction evidence="10 11">
        <text>L-lysyl(79)-[histone H3] + 3 S-adenosyl-L-methionine = N(6),N(6),N(6)-trimethyl-L-lysyl(79)-[histone H3] + 3 S-adenosyl-L-homocysteine + 3 H(+)</text>
        <dbReference type="Rhea" id="RHEA:60328"/>
        <dbReference type="Rhea" id="RHEA-COMP:15549"/>
        <dbReference type="Rhea" id="RHEA-COMP:15552"/>
        <dbReference type="ChEBI" id="CHEBI:15378"/>
        <dbReference type="ChEBI" id="CHEBI:29969"/>
        <dbReference type="ChEBI" id="CHEBI:57856"/>
        <dbReference type="ChEBI" id="CHEBI:59789"/>
        <dbReference type="ChEBI" id="CHEBI:61961"/>
        <dbReference type="EC" id="2.1.1.360"/>
    </reaction>
</comment>
<feature type="coiled-coil region" evidence="12">
    <location>
        <begin position="503"/>
        <end position="537"/>
    </location>
</feature>
<dbReference type="Gene3D" id="3.40.50.150">
    <property type="entry name" value="Vaccinia Virus protein VP39"/>
    <property type="match status" value="1"/>
</dbReference>
<gene>
    <name evidence="15" type="ORF">GWI33_008992</name>
</gene>
<evidence type="ECO:0000256" key="8">
    <source>
        <dbReference type="ARBA" id="ARBA00023242"/>
    </source>
</evidence>
<comment type="caution">
    <text evidence="15">The sequence shown here is derived from an EMBL/GenBank/DDBJ whole genome shotgun (WGS) entry which is preliminary data.</text>
</comment>
<dbReference type="InterPro" id="IPR030445">
    <property type="entry name" value="H3-K79_meTrfase"/>
</dbReference>
<comment type="function">
    <text evidence="11">Histone methyltransferase that specifically trimethylates histone H3 to form H3K79me3. This methylation is required for telomere silencing and for the pachytene checkpoint during the meiotic cell cycle by allowing the recruitment of RAD9 to double strand breaks. Nucleosomes are preferred as substrate compared to free histone.</text>
</comment>
<dbReference type="EC" id="2.1.1.360" evidence="2 11"/>
<dbReference type="InterPro" id="IPR029063">
    <property type="entry name" value="SAM-dependent_MTases_sf"/>
</dbReference>
<dbReference type="AlphaFoldDB" id="A0A834IB96"/>
<organism evidence="15 16">
    <name type="scientific">Rhynchophorus ferrugineus</name>
    <name type="common">Red palm weevil</name>
    <name type="synonym">Curculio ferrugineus</name>
    <dbReference type="NCBI Taxonomy" id="354439"/>
    <lineage>
        <taxon>Eukaryota</taxon>
        <taxon>Metazoa</taxon>
        <taxon>Ecdysozoa</taxon>
        <taxon>Arthropoda</taxon>
        <taxon>Hexapoda</taxon>
        <taxon>Insecta</taxon>
        <taxon>Pterygota</taxon>
        <taxon>Neoptera</taxon>
        <taxon>Endopterygota</taxon>
        <taxon>Coleoptera</taxon>
        <taxon>Polyphaga</taxon>
        <taxon>Cucujiformia</taxon>
        <taxon>Curculionidae</taxon>
        <taxon>Dryophthorinae</taxon>
        <taxon>Rhynchophorus</taxon>
    </lineage>
</organism>
<evidence type="ECO:0000256" key="12">
    <source>
        <dbReference type="SAM" id="Coils"/>
    </source>
</evidence>
<keyword evidence="16" id="KW-1185">Reference proteome</keyword>
<comment type="subcellular location">
    <subcellularLocation>
        <location evidence="1 11">Nucleus</location>
    </subcellularLocation>
</comment>
<dbReference type="InterPro" id="IPR025789">
    <property type="entry name" value="DOT1_dom"/>
</dbReference>